<dbReference type="GO" id="GO:0016192">
    <property type="term" value="P:vesicle-mediated transport"/>
    <property type="evidence" value="ECO:0007669"/>
    <property type="project" value="InterPro"/>
</dbReference>
<comment type="caution">
    <text evidence="2">The sequence shown here is derived from an EMBL/GenBank/DDBJ whole genome shotgun (WGS) entry which is preliminary data.</text>
</comment>
<accession>A0A6A6N514</accession>
<dbReference type="GO" id="GO:0005096">
    <property type="term" value="F:GTPase activator activity"/>
    <property type="evidence" value="ECO:0007669"/>
    <property type="project" value="InterPro"/>
</dbReference>
<dbReference type="PANTHER" id="PTHR47021:SF4">
    <property type="entry name" value="ADP-RIBOSYLATION FACTOR GTPASE-ACTIVATING PROTEIN AGD6-RELATED"/>
    <property type="match status" value="1"/>
</dbReference>
<proteinExistence type="predicted"/>
<feature type="domain" description="Arf-GAP" evidence="1">
    <location>
        <begin position="13"/>
        <end position="66"/>
    </location>
</feature>
<sequence>MGVCFLRRLHVPECSGKYCGLGVHISFVRSVNRDSGSEIQIKKMEAGGNERLNAFLVQYGIPKEMDIVAKYNTEAASVCRDRIQALTEGRPWRDPPVVEETIVAGKSHRPLAQSAARHLLQLPTLPSVPNLPKPALPPMPAIPTLPQPTLPTLPTATLLLFLAYHCPYCPMVTLPPLPSIPSIPTIPTIPSIPSFLHHLETSLSLGS</sequence>
<name>A0A6A6N514_HEVBR</name>
<dbReference type="SUPFAM" id="SSF57863">
    <property type="entry name" value="ArfGap/RecO-like zinc finger"/>
    <property type="match status" value="1"/>
</dbReference>
<gene>
    <name evidence="2" type="ORF">GH714_027905</name>
</gene>
<organism evidence="2 3">
    <name type="scientific">Hevea brasiliensis</name>
    <name type="common">Para rubber tree</name>
    <name type="synonym">Siphonia brasiliensis</name>
    <dbReference type="NCBI Taxonomy" id="3981"/>
    <lineage>
        <taxon>Eukaryota</taxon>
        <taxon>Viridiplantae</taxon>
        <taxon>Streptophyta</taxon>
        <taxon>Embryophyta</taxon>
        <taxon>Tracheophyta</taxon>
        <taxon>Spermatophyta</taxon>
        <taxon>Magnoliopsida</taxon>
        <taxon>eudicotyledons</taxon>
        <taxon>Gunneridae</taxon>
        <taxon>Pentapetalae</taxon>
        <taxon>rosids</taxon>
        <taxon>fabids</taxon>
        <taxon>Malpighiales</taxon>
        <taxon>Euphorbiaceae</taxon>
        <taxon>Crotonoideae</taxon>
        <taxon>Micrandreae</taxon>
        <taxon>Hevea</taxon>
    </lineage>
</organism>
<protein>
    <recommendedName>
        <fullName evidence="1">Arf-GAP domain-containing protein</fullName>
    </recommendedName>
</protein>
<dbReference type="Gene3D" id="1.10.220.150">
    <property type="entry name" value="Arf GTPase activating protein"/>
    <property type="match status" value="1"/>
</dbReference>
<dbReference type="InterPro" id="IPR001164">
    <property type="entry name" value="ArfGAP_dom"/>
</dbReference>
<evidence type="ECO:0000259" key="1">
    <source>
        <dbReference type="Pfam" id="PF01412"/>
    </source>
</evidence>
<dbReference type="PANTHER" id="PTHR47021">
    <property type="entry name" value="ADP-RIBOSYLATION FACTOR GTPASE-ACTIVATING PROTEIN AGD6-RELATED"/>
    <property type="match status" value="1"/>
</dbReference>
<keyword evidence="3" id="KW-1185">Reference proteome</keyword>
<dbReference type="InterPro" id="IPR044519">
    <property type="entry name" value="ARF_GAP_AGD6/7"/>
</dbReference>
<dbReference type="EMBL" id="JAAGAX010000003">
    <property type="protein sequence ID" value="KAF2320517.1"/>
    <property type="molecule type" value="Genomic_DNA"/>
</dbReference>
<dbReference type="InterPro" id="IPR038508">
    <property type="entry name" value="ArfGAP_dom_sf"/>
</dbReference>
<evidence type="ECO:0000313" key="3">
    <source>
        <dbReference type="Proteomes" id="UP000467840"/>
    </source>
</evidence>
<dbReference type="Proteomes" id="UP000467840">
    <property type="component" value="Chromosome 10"/>
</dbReference>
<dbReference type="InterPro" id="IPR037278">
    <property type="entry name" value="ARFGAP/RecO"/>
</dbReference>
<dbReference type="Pfam" id="PF01412">
    <property type="entry name" value="ArfGap"/>
    <property type="match status" value="1"/>
</dbReference>
<evidence type="ECO:0000313" key="2">
    <source>
        <dbReference type="EMBL" id="KAF2320517.1"/>
    </source>
</evidence>
<dbReference type="AlphaFoldDB" id="A0A6A6N514"/>
<reference evidence="2 3" key="1">
    <citation type="journal article" date="2020" name="Mol. Plant">
        <title>The Chromosome-Based Rubber Tree Genome Provides New Insights into Spurge Genome Evolution and Rubber Biosynthesis.</title>
        <authorList>
            <person name="Liu J."/>
            <person name="Shi C."/>
            <person name="Shi C.C."/>
            <person name="Li W."/>
            <person name="Zhang Q.J."/>
            <person name="Zhang Y."/>
            <person name="Li K."/>
            <person name="Lu H.F."/>
            <person name="Shi C."/>
            <person name="Zhu S.T."/>
            <person name="Xiao Z.Y."/>
            <person name="Nan H."/>
            <person name="Yue Y."/>
            <person name="Zhu X.G."/>
            <person name="Wu Y."/>
            <person name="Hong X.N."/>
            <person name="Fan G.Y."/>
            <person name="Tong Y."/>
            <person name="Zhang D."/>
            <person name="Mao C.L."/>
            <person name="Liu Y.L."/>
            <person name="Hao S.J."/>
            <person name="Liu W.Q."/>
            <person name="Lv M.Q."/>
            <person name="Zhang H.B."/>
            <person name="Liu Y."/>
            <person name="Hu-Tang G.R."/>
            <person name="Wang J.P."/>
            <person name="Wang J.H."/>
            <person name="Sun Y.H."/>
            <person name="Ni S.B."/>
            <person name="Chen W.B."/>
            <person name="Zhang X.C."/>
            <person name="Jiao Y.N."/>
            <person name="Eichler E.E."/>
            <person name="Li G.H."/>
            <person name="Liu X."/>
            <person name="Gao L.Z."/>
        </authorList>
    </citation>
    <scope>NUCLEOTIDE SEQUENCE [LARGE SCALE GENOMIC DNA]</scope>
    <source>
        <strain evidence="3">cv. GT1</strain>
        <tissue evidence="2">Leaf</tissue>
    </source>
</reference>